<dbReference type="Gene3D" id="3.40.50.410">
    <property type="entry name" value="von Willebrand factor, type A domain"/>
    <property type="match status" value="1"/>
</dbReference>
<dbReference type="InterPro" id="IPR052065">
    <property type="entry name" value="Compl_asym_regulator"/>
</dbReference>
<evidence type="ECO:0000256" key="1">
    <source>
        <dbReference type="ARBA" id="ARBA00022737"/>
    </source>
</evidence>
<feature type="signal peptide" evidence="3">
    <location>
        <begin position="1"/>
        <end position="20"/>
    </location>
</feature>
<dbReference type="InterPro" id="IPR000884">
    <property type="entry name" value="TSP1_rpt"/>
</dbReference>
<comment type="caution">
    <text evidence="4">The sequence shown here is derived from an EMBL/GenBank/DDBJ whole genome shotgun (WGS) entry which is preliminary data.</text>
</comment>
<proteinExistence type="predicted"/>
<reference evidence="4 5" key="1">
    <citation type="submission" date="2024-02" db="EMBL/GenBank/DDBJ databases">
        <authorList>
            <person name="Daric V."/>
            <person name="Darras S."/>
        </authorList>
    </citation>
    <scope>NUCLEOTIDE SEQUENCE [LARGE SCALE GENOMIC DNA]</scope>
</reference>
<dbReference type="PANTHER" id="PTHR22906">
    <property type="entry name" value="PROPERDIN"/>
    <property type="match status" value="1"/>
</dbReference>
<dbReference type="SUPFAM" id="SSF82895">
    <property type="entry name" value="TSP-1 type 1 repeat"/>
    <property type="match status" value="1"/>
</dbReference>
<evidence type="ECO:0000256" key="2">
    <source>
        <dbReference type="ARBA" id="ARBA00023157"/>
    </source>
</evidence>
<evidence type="ECO:0000313" key="5">
    <source>
        <dbReference type="Proteomes" id="UP001642483"/>
    </source>
</evidence>
<dbReference type="Proteomes" id="UP001642483">
    <property type="component" value="Unassembled WGS sequence"/>
</dbReference>
<accession>A0ABP0FG78</accession>
<dbReference type="PANTHER" id="PTHR22906:SF21">
    <property type="entry name" value="SEMA DOMAIN-CONTAINING PROTEIN"/>
    <property type="match status" value="1"/>
</dbReference>
<dbReference type="PROSITE" id="PS50092">
    <property type="entry name" value="TSP1"/>
    <property type="match status" value="2"/>
</dbReference>
<dbReference type="SUPFAM" id="SSF53300">
    <property type="entry name" value="vWA-like"/>
    <property type="match status" value="1"/>
</dbReference>
<dbReference type="EMBL" id="CAWYQH010000057">
    <property type="protein sequence ID" value="CAK8678671.1"/>
    <property type="molecule type" value="Genomic_DNA"/>
</dbReference>
<dbReference type="Pfam" id="PF00090">
    <property type="entry name" value="TSP_1"/>
    <property type="match status" value="3"/>
</dbReference>
<organism evidence="4 5">
    <name type="scientific">Clavelina lepadiformis</name>
    <name type="common">Light-bulb sea squirt</name>
    <name type="synonym">Ascidia lepadiformis</name>
    <dbReference type="NCBI Taxonomy" id="159417"/>
    <lineage>
        <taxon>Eukaryota</taxon>
        <taxon>Metazoa</taxon>
        <taxon>Chordata</taxon>
        <taxon>Tunicata</taxon>
        <taxon>Ascidiacea</taxon>
        <taxon>Aplousobranchia</taxon>
        <taxon>Clavelinidae</taxon>
        <taxon>Clavelina</taxon>
    </lineage>
</organism>
<keyword evidence="3" id="KW-0732">Signal</keyword>
<dbReference type="Gene3D" id="2.20.100.10">
    <property type="entry name" value="Thrombospondin type-1 (TSP1) repeat"/>
    <property type="match status" value="1"/>
</dbReference>
<dbReference type="SMART" id="SM00209">
    <property type="entry name" value="TSP1"/>
    <property type="match status" value="3"/>
</dbReference>
<sequence length="537" mass="58919">MKQIICFSLLLALPLVYVEAQWGMWSDWGDCLGLACKGGSRFRSRNCTGTCVGNSTENEECAVPCDQPVDWSPYFYTACMSAEPECVLGSRTLTRFCSINGTDVAAATELCPGGVNSSQETQICGSGLCASFLPTIFPEPCSEPCGNGYRLGTRLCTTTADDMPPSCRTVLEYCNIQSCNQTTFPHWGDWRNFGDCTQACSPGVIFRSRDCLNDIGSIVNSSLCTGDSVEVLPCNEGYCETYSEGVKTCLNGEYIQITRVCRDDSPSFTPLDCIRTITNEACEEQGSTPVVLNDPDIDLLLLLDVSVTMDDCNSLLFATPITNTSDGYNTTYIPNYLQQTQVAASFVRSWNEVSPSRTRIAVSQMGSQLRSSTCGQSENTDYMPTIFLDSTADIESTILNSPYLCGSTSYPGSAFCGSRAIFNTSRGDRINQNYMIVFASEVSTFNPELILQVVNQALHPLNPENSAGNVTMFWISLVNPATRADIWEQEQTWLRRFACGTDVTNTDPCPYFLGSTWNDFDEIIGHFRAQVSIDLGI</sequence>
<dbReference type="InterPro" id="IPR036383">
    <property type="entry name" value="TSP1_rpt_sf"/>
</dbReference>
<name>A0ABP0FG78_CLALP</name>
<keyword evidence="2" id="KW-1015">Disulfide bond</keyword>
<feature type="chain" id="PRO_5047003619" description="VWFA domain-containing protein" evidence="3">
    <location>
        <begin position="21"/>
        <end position="537"/>
    </location>
</feature>
<evidence type="ECO:0000256" key="3">
    <source>
        <dbReference type="SAM" id="SignalP"/>
    </source>
</evidence>
<keyword evidence="1" id="KW-0677">Repeat</keyword>
<protein>
    <recommendedName>
        <fullName evidence="6">VWFA domain-containing protein</fullName>
    </recommendedName>
</protein>
<evidence type="ECO:0000313" key="4">
    <source>
        <dbReference type="EMBL" id="CAK8678671.1"/>
    </source>
</evidence>
<keyword evidence="5" id="KW-1185">Reference proteome</keyword>
<dbReference type="InterPro" id="IPR036465">
    <property type="entry name" value="vWFA_dom_sf"/>
</dbReference>
<gene>
    <name evidence="4" type="ORF">CVLEPA_LOCUS8575</name>
</gene>
<evidence type="ECO:0008006" key="6">
    <source>
        <dbReference type="Google" id="ProtNLM"/>
    </source>
</evidence>